<accession>A0A8J3N851</accession>
<dbReference type="Proteomes" id="UP000612808">
    <property type="component" value="Unassembled WGS sequence"/>
</dbReference>
<dbReference type="EMBL" id="BOMB01000004">
    <property type="protein sequence ID" value="GID09934.1"/>
    <property type="molecule type" value="Genomic_DNA"/>
</dbReference>
<dbReference type="AlphaFoldDB" id="A0A8J3N851"/>
<gene>
    <name evidence="3" type="ORF">Aru02nite_08230</name>
</gene>
<feature type="transmembrane region" description="Helical" evidence="2">
    <location>
        <begin position="89"/>
        <end position="109"/>
    </location>
</feature>
<feature type="compositionally biased region" description="Low complexity" evidence="1">
    <location>
        <begin position="141"/>
        <end position="151"/>
    </location>
</feature>
<reference evidence="3" key="1">
    <citation type="submission" date="2021-01" db="EMBL/GenBank/DDBJ databases">
        <title>Whole genome shotgun sequence of Actinocatenispora rupis NBRC 107355.</title>
        <authorList>
            <person name="Komaki H."/>
            <person name="Tamura T."/>
        </authorList>
    </citation>
    <scope>NUCLEOTIDE SEQUENCE</scope>
    <source>
        <strain evidence="3">NBRC 107355</strain>
    </source>
</reference>
<dbReference type="RefSeq" id="WP_203654989.1">
    <property type="nucleotide sequence ID" value="NZ_BAAAZM010000002.1"/>
</dbReference>
<keyword evidence="4" id="KW-1185">Reference proteome</keyword>
<keyword evidence="2" id="KW-1133">Transmembrane helix</keyword>
<evidence type="ECO:0000256" key="2">
    <source>
        <dbReference type="SAM" id="Phobius"/>
    </source>
</evidence>
<comment type="caution">
    <text evidence="3">The sequence shown here is derived from an EMBL/GenBank/DDBJ whole genome shotgun (WGS) entry which is preliminary data.</text>
</comment>
<name>A0A8J3N851_9ACTN</name>
<feature type="region of interest" description="Disordered" evidence="1">
    <location>
        <begin position="1"/>
        <end position="77"/>
    </location>
</feature>
<evidence type="ECO:0008006" key="5">
    <source>
        <dbReference type="Google" id="ProtNLM"/>
    </source>
</evidence>
<evidence type="ECO:0000256" key="1">
    <source>
        <dbReference type="SAM" id="MobiDB-lite"/>
    </source>
</evidence>
<evidence type="ECO:0000313" key="3">
    <source>
        <dbReference type="EMBL" id="GID09934.1"/>
    </source>
</evidence>
<protein>
    <recommendedName>
        <fullName evidence="5">DUF4333 domain-containing protein</fullName>
    </recommendedName>
</protein>
<feature type="region of interest" description="Disordered" evidence="1">
    <location>
        <begin position="116"/>
        <end position="159"/>
    </location>
</feature>
<keyword evidence="2" id="KW-0812">Transmembrane</keyword>
<organism evidence="3 4">
    <name type="scientific">Actinocatenispora rupis</name>
    <dbReference type="NCBI Taxonomy" id="519421"/>
    <lineage>
        <taxon>Bacteria</taxon>
        <taxon>Bacillati</taxon>
        <taxon>Actinomycetota</taxon>
        <taxon>Actinomycetes</taxon>
        <taxon>Micromonosporales</taxon>
        <taxon>Micromonosporaceae</taxon>
        <taxon>Actinocatenispora</taxon>
    </lineage>
</organism>
<evidence type="ECO:0000313" key="4">
    <source>
        <dbReference type="Proteomes" id="UP000612808"/>
    </source>
</evidence>
<feature type="compositionally biased region" description="Pro residues" evidence="1">
    <location>
        <begin position="41"/>
        <end position="69"/>
    </location>
</feature>
<proteinExistence type="predicted"/>
<keyword evidence="2" id="KW-0472">Membrane</keyword>
<sequence>MTHSPFSDPTQERPGPDATHQMPTTSGPPGPPNPVYYSQPPQAPPTGPTPPPSGPMPPGGPMSMPPPPGGSGRRSGTAGALAAMLGPRLIPAILTVVVMVGFAVFYFVISSSHSSSSHADVTNALPQDHGPSGPAMPSPTAPYTTPTPASSPDDHASAKQQVLYELEARVMREAGVEGSATGSCDQDFDGSKNTTVTCTVTFENLHVPFTVDITNSIATATMISYTFKADQKKAPLTAEGVRTAFRASAYGSTITHPKPGTVHCDAKLPKLELVGYAKTTRYKCSFQDGDTGTWNVQDVVITDDGPTFR</sequence>